<name>A0A0F9N6K9_9ZZZZ</name>
<dbReference type="EMBL" id="LAZR01008705">
    <property type="protein sequence ID" value="KKM77062.1"/>
    <property type="molecule type" value="Genomic_DNA"/>
</dbReference>
<accession>A0A0F9N6K9</accession>
<protein>
    <recommendedName>
        <fullName evidence="2">HNH nuclease domain-containing protein</fullName>
    </recommendedName>
</protein>
<evidence type="ECO:0008006" key="2">
    <source>
        <dbReference type="Google" id="ProtNLM"/>
    </source>
</evidence>
<reference evidence="1" key="1">
    <citation type="journal article" date="2015" name="Nature">
        <title>Complex archaea that bridge the gap between prokaryotes and eukaryotes.</title>
        <authorList>
            <person name="Spang A."/>
            <person name="Saw J.H."/>
            <person name="Jorgensen S.L."/>
            <person name="Zaremba-Niedzwiedzka K."/>
            <person name="Martijn J."/>
            <person name="Lind A.E."/>
            <person name="van Eijk R."/>
            <person name="Schleper C."/>
            <person name="Guy L."/>
            <person name="Ettema T.J."/>
        </authorList>
    </citation>
    <scope>NUCLEOTIDE SEQUENCE</scope>
</reference>
<organism evidence="1">
    <name type="scientific">marine sediment metagenome</name>
    <dbReference type="NCBI Taxonomy" id="412755"/>
    <lineage>
        <taxon>unclassified sequences</taxon>
        <taxon>metagenomes</taxon>
        <taxon>ecological metagenomes</taxon>
    </lineage>
</organism>
<evidence type="ECO:0000313" key="1">
    <source>
        <dbReference type="EMBL" id="KKM77062.1"/>
    </source>
</evidence>
<gene>
    <name evidence="1" type="ORF">LCGC14_1373890</name>
</gene>
<proteinExistence type="predicted"/>
<sequence length="279" mass="31581">MVMQLPPPTARALQLVDDVVAERQGGKNAAYFTGIAGEWRARVEAYVNAGGSPATVPTWPAVNARKKSFLNLYLSPKEGAAQRLILDVLREHDLTACPGCGEAGRPNTLDHYLPKDEYPHFCITPHNLFPMCDACQKEKGTKTGDHADPRFFLHPYFDLFIAEQVLELTVQAPFTTPLFDLHPSPGLMPEQERLVARHIRELAIVPRYTRFFREQFRRLLRLVSKMRASGQDVRASLELFKSNAETPTLNGWEHIFYDAVLNNPDFLEFLESENLPAHL</sequence>
<dbReference type="Gene3D" id="1.10.30.50">
    <property type="match status" value="1"/>
</dbReference>
<dbReference type="AlphaFoldDB" id="A0A0F9N6K9"/>
<comment type="caution">
    <text evidence="1">The sequence shown here is derived from an EMBL/GenBank/DDBJ whole genome shotgun (WGS) entry which is preliminary data.</text>
</comment>